<dbReference type="CDD" id="cd00761">
    <property type="entry name" value="Glyco_tranf_GTA_type"/>
    <property type="match status" value="1"/>
</dbReference>
<dbReference type="GO" id="GO:0016740">
    <property type="term" value="F:transferase activity"/>
    <property type="evidence" value="ECO:0007669"/>
    <property type="project" value="UniProtKB-KW"/>
</dbReference>
<dbReference type="RefSeq" id="WP_052000409.1">
    <property type="nucleotide sequence ID" value="NZ_BAVS01000005.1"/>
</dbReference>
<dbReference type="Proteomes" id="UP000019102">
    <property type="component" value="Unassembled WGS sequence"/>
</dbReference>
<evidence type="ECO:0000313" key="2">
    <source>
        <dbReference type="EMBL" id="GAE92456.1"/>
    </source>
</evidence>
<dbReference type="InterPro" id="IPR029044">
    <property type="entry name" value="Nucleotide-diphossugar_trans"/>
</dbReference>
<accession>W4VH38</accession>
<proteinExistence type="predicted"/>
<protein>
    <submittedName>
        <fullName evidence="2">Glycosyltransferase</fullName>
    </submittedName>
</protein>
<comment type="caution">
    <text evidence="2">The sequence shown here is derived from an EMBL/GenBank/DDBJ whole genome shotgun (WGS) entry which is preliminary data.</text>
</comment>
<reference evidence="2 3" key="1">
    <citation type="journal article" date="2014" name="Genome Announc.">
        <title>Draft Genome Sequence of the Boron-Tolerant and Moderately Halotolerant Bacterium Gracilibacillus boraciitolerans JCM 21714T.</title>
        <authorList>
            <person name="Ahmed I."/>
            <person name="Oshima K."/>
            <person name="Suda W."/>
            <person name="Kitamura K."/>
            <person name="Iida T."/>
            <person name="Ohmori Y."/>
            <person name="Fujiwara T."/>
            <person name="Hattori M."/>
            <person name="Ohkuma M."/>
        </authorList>
    </citation>
    <scope>NUCLEOTIDE SEQUENCE [LARGE SCALE GENOMIC DNA]</scope>
    <source>
        <strain evidence="2 3">JCM 21714</strain>
    </source>
</reference>
<feature type="domain" description="Glycosyltransferase 2-like" evidence="1">
    <location>
        <begin position="211"/>
        <end position="276"/>
    </location>
</feature>
<keyword evidence="3" id="KW-1185">Reference proteome</keyword>
<dbReference type="SUPFAM" id="SSF53448">
    <property type="entry name" value="Nucleotide-diphospho-sugar transferases"/>
    <property type="match status" value="1"/>
</dbReference>
<name>W4VH38_9BACI</name>
<gene>
    <name evidence="2" type="ORF">JCM21714_1459</name>
</gene>
<keyword evidence="2" id="KW-0808">Transferase</keyword>
<evidence type="ECO:0000259" key="1">
    <source>
        <dbReference type="Pfam" id="PF00535"/>
    </source>
</evidence>
<dbReference type="eggNOG" id="COG1216">
    <property type="taxonomic scope" value="Bacteria"/>
</dbReference>
<dbReference type="AlphaFoldDB" id="W4VH38"/>
<dbReference type="Gene3D" id="3.90.550.10">
    <property type="entry name" value="Spore Coat Polysaccharide Biosynthesis Protein SpsA, Chain A"/>
    <property type="match status" value="1"/>
</dbReference>
<sequence length="307" mass="36546">MGITKGEIQNILRRYTTEELYEIQMFGVRKVMRKHTSFHRLQFLLKKIGMEVNDNHPKFIVVLYDEHDNYQQIKESFDRQTYPHKILKGIHDTTDEEQEMEYVTIFSDTYLYEEFHLEDMINGFKYTDVRFVTKDIKVTNHEIIPVKEHQFVETYSDSSLTMFALNHCSLSEWIRQFHEESHSFDKGYAIDGLEIQTVMKQINRRHHPKFSVIVPIYNNGDHLYGKCFLSLRRSSMFHEMEIILIDDGSTDSYTCKIVERLARKYSNIQTFFYPTGGSGSASRPPVIRELNLRLHHLLLSWIRIMKQ</sequence>
<evidence type="ECO:0000313" key="3">
    <source>
        <dbReference type="Proteomes" id="UP000019102"/>
    </source>
</evidence>
<dbReference type="Pfam" id="PF00535">
    <property type="entry name" value="Glycos_transf_2"/>
    <property type="match status" value="1"/>
</dbReference>
<dbReference type="STRING" id="1298598.JCM21714_1459"/>
<dbReference type="InterPro" id="IPR001173">
    <property type="entry name" value="Glyco_trans_2-like"/>
</dbReference>
<dbReference type="EMBL" id="BAVS01000005">
    <property type="protein sequence ID" value="GAE92456.1"/>
    <property type="molecule type" value="Genomic_DNA"/>
</dbReference>
<organism evidence="2 3">
    <name type="scientific">Gracilibacillus boraciitolerans JCM 21714</name>
    <dbReference type="NCBI Taxonomy" id="1298598"/>
    <lineage>
        <taxon>Bacteria</taxon>
        <taxon>Bacillati</taxon>
        <taxon>Bacillota</taxon>
        <taxon>Bacilli</taxon>
        <taxon>Bacillales</taxon>
        <taxon>Bacillaceae</taxon>
        <taxon>Gracilibacillus</taxon>
    </lineage>
</organism>